<accession>A0AAV9V8S6</accession>
<protein>
    <recommendedName>
        <fullName evidence="4">Clr5 domain-containing protein</fullName>
    </recommendedName>
</protein>
<evidence type="ECO:0000313" key="2">
    <source>
        <dbReference type="EMBL" id="KAK6358178.1"/>
    </source>
</evidence>
<keyword evidence="3" id="KW-1185">Reference proteome</keyword>
<evidence type="ECO:0000313" key="3">
    <source>
        <dbReference type="Proteomes" id="UP001373714"/>
    </source>
</evidence>
<feature type="region of interest" description="Disordered" evidence="1">
    <location>
        <begin position="255"/>
        <end position="281"/>
    </location>
</feature>
<sequence>MLRTKIASKQQILALSDGLEFSLLKMEHATSFKNYDGPNSSKRQWVPTSSWDHIKTYVTHEVSKGKPQRSIVAELGRQGISIELHQLKRLLKEWGIRDRNISKKQRKYIFEMERSLKKQGQYARRWRFKDSNQPVKETQLKVIMKSNEKEFEGIKSSPGPLVYSPEYLIEEIAVATGPNELEEITCAASKDFQKEFSLGVQPRSDQFRMAAEITAVVPESLAATTYSTTPGDVNFEPEVIAQGLDQFITIDKETYKQDKSEPNYETEPNPSYDREQRPSMLPSSEAIPLGDCNYISTVNFSTNSEWKFLNNCPYTIDERIGDQVSLEYSVVNGKLRTWYLSKQLSCYPNCITPNSIRNLLKKSRLLKYGCEIALTRSEHIGDWGVGVSSCLDIKRRKPNGLTSTDIDVVQSGPPQTLRDVENQMGPSFKEAIIQELFELNVSVDASGSSTEFSTFWFRNTGVNFVDFPYQLRRYGAASWPVFLALNYLHECCIIHYGTSFWAKPVLRQNAQFLAIALSSFGLSLNLLRLWIEIITGLFCFGDFIIAFDATKTIFAKSRKLLGDCHIFTIWVAAVMQSILRRLSRETEATKIGVYITHFLGKLGTLKLYESYESVTGDTIAMGFILGCEIVDLQMEHKRYAESVKYAQLMDAIISSEVYSCSLSVPWQCTTFTCFSAQALSEVGEYEEALLGLQRSLGLPRRDFIDTEYSMHILMMVTSQIMTKRGMVLYSQPVLTQMAWELENQGFSEDPLYQTILVEEVAADFRLYIQEHDWVAAPPIPCPEVLDTSTIV</sequence>
<dbReference type="EMBL" id="JAVHNS010000004">
    <property type="protein sequence ID" value="KAK6358178.1"/>
    <property type="molecule type" value="Genomic_DNA"/>
</dbReference>
<evidence type="ECO:0000256" key="1">
    <source>
        <dbReference type="SAM" id="MobiDB-lite"/>
    </source>
</evidence>
<evidence type="ECO:0008006" key="4">
    <source>
        <dbReference type="Google" id="ProtNLM"/>
    </source>
</evidence>
<dbReference type="AlphaFoldDB" id="A0AAV9V8S6"/>
<organism evidence="2 3">
    <name type="scientific">Orbilia blumenaviensis</name>
    <dbReference type="NCBI Taxonomy" id="1796055"/>
    <lineage>
        <taxon>Eukaryota</taxon>
        <taxon>Fungi</taxon>
        <taxon>Dikarya</taxon>
        <taxon>Ascomycota</taxon>
        <taxon>Pezizomycotina</taxon>
        <taxon>Orbiliomycetes</taxon>
        <taxon>Orbiliales</taxon>
        <taxon>Orbiliaceae</taxon>
        <taxon>Orbilia</taxon>
    </lineage>
</organism>
<comment type="caution">
    <text evidence="2">The sequence shown here is derived from an EMBL/GenBank/DDBJ whole genome shotgun (WGS) entry which is preliminary data.</text>
</comment>
<name>A0AAV9V8S6_9PEZI</name>
<proteinExistence type="predicted"/>
<gene>
    <name evidence="2" type="ORF">TWF730_007531</name>
</gene>
<reference evidence="2 3" key="1">
    <citation type="submission" date="2019-10" db="EMBL/GenBank/DDBJ databases">
        <authorList>
            <person name="Palmer J.M."/>
        </authorList>
    </citation>
    <scope>NUCLEOTIDE SEQUENCE [LARGE SCALE GENOMIC DNA]</scope>
    <source>
        <strain evidence="2 3">TWF730</strain>
    </source>
</reference>
<dbReference type="Proteomes" id="UP001373714">
    <property type="component" value="Unassembled WGS sequence"/>
</dbReference>